<dbReference type="GO" id="GO:0006935">
    <property type="term" value="P:chemotaxis"/>
    <property type="evidence" value="ECO:0007669"/>
    <property type="project" value="InterPro"/>
</dbReference>
<dbReference type="FunFam" id="1.10.287.950:FF:000001">
    <property type="entry name" value="Methyl-accepting chemotaxis sensory transducer"/>
    <property type="match status" value="1"/>
</dbReference>
<sequence>MTATTLAPLEIQPAPAFAPATLRHALSLPGGLALGFGIVLLALLAVTAVAAWHTDGTARALVLAAGGAGLGGGAATALWLLRRVSLPIRQAEAQARGMAEGDLANRGAGMAAGEPGRLQQALQALQDKLFRIVSEVRTGTTSVAATASQIRRDNEALSRRTESEVSALQQTAAAIGQLASAVRQNADNAQQATTLVAAASQRAEQGGVLMDQVVSTMDAIRHSSRSIADIIGVIDGIAFQTNLLALNAAVEAARAGEQGRGFAVVAAEVRNLAQRSAAAAREIKSLIVASVERVDAGGLLVDDAGRAMREIVASVRQVKELVVGINGASQEQSAGIASVNQSMAHIDGVARDNAALVEDSARTVASLHERAVGLMRAVSGFSLGAREYGTAEEARGMALAAREFCRVHGGQALVEDVNRQDQGRFVDRDLYLMVIGVGDGVLRAHGNNVRNVGMGPDSRDADGKLFLRDMAELARSRGEGWIEWKWAHPFTNEVLTKTGYVARAGDLLVVCGIYRNFRA</sequence>
<comment type="caution">
    <text evidence="8">The sequence shown here is derived from an EMBL/GenBank/DDBJ whole genome shotgun (WGS) entry which is preliminary data.</text>
</comment>
<dbReference type="EMBL" id="JABFCS010000001">
    <property type="protein sequence ID" value="NNU43900.1"/>
    <property type="molecule type" value="Genomic_DNA"/>
</dbReference>
<dbReference type="PRINTS" id="PR00260">
    <property type="entry name" value="CHEMTRNSDUCR"/>
</dbReference>
<proteinExistence type="inferred from homology"/>
<keyword evidence="4" id="KW-0807">Transducer</keyword>
<evidence type="ECO:0000259" key="6">
    <source>
        <dbReference type="PROSITE" id="PS50111"/>
    </source>
</evidence>
<feature type="domain" description="HAMP" evidence="7">
    <location>
        <begin position="82"/>
        <end position="134"/>
    </location>
</feature>
<dbReference type="SUPFAM" id="SSF58104">
    <property type="entry name" value="Methyl-accepting chemotaxis protein (MCP) signaling domain"/>
    <property type="match status" value="1"/>
</dbReference>
<feature type="transmembrane region" description="Helical" evidence="5">
    <location>
        <begin position="58"/>
        <end position="81"/>
    </location>
</feature>
<keyword evidence="2" id="KW-0488">Methylation</keyword>
<keyword evidence="5" id="KW-0812">Transmembrane</keyword>
<feature type="transmembrane region" description="Helical" evidence="5">
    <location>
        <begin position="32"/>
        <end position="52"/>
    </location>
</feature>
<dbReference type="CDD" id="cd11386">
    <property type="entry name" value="MCP_signal"/>
    <property type="match status" value="1"/>
</dbReference>
<evidence type="ECO:0000256" key="2">
    <source>
        <dbReference type="ARBA" id="ARBA00022481"/>
    </source>
</evidence>
<dbReference type="GO" id="GO:0005886">
    <property type="term" value="C:plasma membrane"/>
    <property type="evidence" value="ECO:0007669"/>
    <property type="project" value="TreeGrafter"/>
</dbReference>
<evidence type="ECO:0000256" key="5">
    <source>
        <dbReference type="SAM" id="Phobius"/>
    </source>
</evidence>
<keyword evidence="5" id="KW-0472">Membrane</keyword>
<dbReference type="Gene3D" id="3.30.450.20">
    <property type="entry name" value="PAS domain"/>
    <property type="match status" value="1"/>
</dbReference>
<dbReference type="InterPro" id="IPR004090">
    <property type="entry name" value="Chemotax_Me-accpt_rcpt"/>
</dbReference>
<comment type="similarity">
    <text evidence="3">Belongs to the methyl-accepting chemotaxis (MCP) protein family.</text>
</comment>
<name>A0A849K8T1_9BURK</name>
<dbReference type="GO" id="GO:0004888">
    <property type="term" value="F:transmembrane signaling receptor activity"/>
    <property type="evidence" value="ECO:0007669"/>
    <property type="project" value="InterPro"/>
</dbReference>
<evidence type="ECO:0000256" key="4">
    <source>
        <dbReference type="PROSITE-ProRule" id="PRU00284"/>
    </source>
</evidence>
<dbReference type="AlphaFoldDB" id="A0A849K8T1"/>
<evidence type="ECO:0000313" key="9">
    <source>
        <dbReference type="Proteomes" id="UP000552954"/>
    </source>
</evidence>
<dbReference type="PANTHER" id="PTHR43531:SF14">
    <property type="entry name" value="METHYL-ACCEPTING CHEMOTAXIS PROTEIN I-RELATED"/>
    <property type="match status" value="1"/>
</dbReference>
<comment type="subcellular location">
    <subcellularLocation>
        <location evidence="1">Membrane</location>
    </subcellularLocation>
</comment>
<organism evidence="8 9">
    <name type="scientific">Ramlibacter montanisoli</name>
    <dbReference type="NCBI Taxonomy" id="2732512"/>
    <lineage>
        <taxon>Bacteria</taxon>
        <taxon>Pseudomonadati</taxon>
        <taxon>Pseudomonadota</taxon>
        <taxon>Betaproteobacteria</taxon>
        <taxon>Burkholderiales</taxon>
        <taxon>Comamonadaceae</taxon>
        <taxon>Ramlibacter</taxon>
    </lineage>
</organism>
<evidence type="ECO:0000313" key="8">
    <source>
        <dbReference type="EMBL" id="NNU43900.1"/>
    </source>
</evidence>
<keyword evidence="9" id="KW-1185">Reference proteome</keyword>
<dbReference type="InterPro" id="IPR051310">
    <property type="entry name" value="MCP_chemotaxis"/>
</dbReference>
<evidence type="ECO:0000259" key="7">
    <source>
        <dbReference type="PROSITE" id="PS50885"/>
    </source>
</evidence>
<dbReference type="GO" id="GO:0007165">
    <property type="term" value="P:signal transduction"/>
    <property type="evidence" value="ECO:0007669"/>
    <property type="project" value="UniProtKB-KW"/>
</dbReference>
<reference evidence="8 9" key="2">
    <citation type="submission" date="2020-06" db="EMBL/GenBank/DDBJ databases">
        <title>Ramlibacter rhizophilus sp. nov., isolated from rhizosphere soil of national flower Mugunghwa from South Korea.</title>
        <authorList>
            <person name="Zheng-Fei Y."/>
            <person name="Huan T."/>
        </authorList>
    </citation>
    <scope>NUCLEOTIDE SEQUENCE [LARGE SCALE GENOMIC DNA]</scope>
    <source>
        <strain evidence="8 9">B156</strain>
    </source>
</reference>
<accession>A0A849K8T1</accession>
<evidence type="ECO:0000256" key="1">
    <source>
        <dbReference type="ARBA" id="ARBA00004370"/>
    </source>
</evidence>
<reference evidence="8 9" key="1">
    <citation type="submission" date="2020-05" db="EMBL/GenBank/DDBJ databases">
        <authorList>
            <person name="Khan S.A."/>
            <person name="Jeon C.O."/>
            <person name="Chun B.H."/>
        </authorList>
    </citation>
    <scope>NUCLEOTIDE SEQUENCE [LARGE SCALE GENOMIC DNA]</scope>
    <source>
        <strain evidence="8 9">B156</strain>
    </source>
</reference>
<dbReference type="Pfam" id="PF00015">
    <property type="entry name" value="MCPsignal"/>
    <property type="match status" value="1"/>
</dbReference>
<protein>
    <submittedName>
        <fullName evidence="8">Chemotaxis protein</fullName>
    </submittedName>
</protein>
<dbReference type="InterPro" id="IPR003660">
    <property type="entry name" value="HAMP_dom"/>
</dbReference>
<gene>
    <name evidence="8" type="ORF">HK415_13205</name>
</gene>
<dbReference type="Proteomes" id="UP000552954">
    <property type="component" value="Unassembled WGS sequence"/>
</dbReference>
<dbReference type="RefSeq" id="WP_171559942.1">
    <property type="nucleotide sequence ID" value="NZ_JABFCS010000001.1"/>
</dbReference>
<feature type="domain" description="Methyl-accepting transducer" evidence="6">
    <location>
        <begin position="139"/>
        <end position="368"/>
    </location>
</feature>
<dbReference type="PANTHER" id="PTHR43531">
    <property type="entry name" value="PROTEIN ICFG"/>
    <property type="match status" value="1"/>
</dbReference>
<dbReference type="Gene3D" id="1.10.287.950">
    <property type="entry name" value="Methyl-accepting chemotaxis protein"/>
    <property type="match status" value="1"/>
</dbReference>
<evidence type="ECO:0000256" key="3">
    <source>
        <dbReference type="ARBA" id="ARBA00029447"/>
    </source>
</evidence>
<dbReference type="InterPro" id="IPR004089">
    <property type="entry name" value="MCPsignal_dom"/>
</dbReference>
<dbReference type="PROSITE" id="PS50111">
    <property type="entry name" value="CHEMOTAXIS_TRANSDUC_2"/>
    <property type="match status" value="1"/>
</dbReference>
<dbReference type="SMART" id="SM00283">
    <property type="entry name" value="MA"/>
    <property type="match status" value="1"/>
</dbReference>
<dbReference type="PROSITE" id="PS50885">
    <property type="entry name" value="HAMP"/>
    <property type="match status" value="1"/>
</dbReference>
<keyword evidence="5" id="KW-1133">Transmembrane helix</keyword>